<organism evidence="1 2">
    <name type="scientific">Gilvimarinus xylanilyticus</name>
    <dbReference type="NCBI Taxonomy" id="2944139"/>
    <lineage>
        <taxon>Bacteria</taxon>
        <taxon>Pseudomonadati</taxon>
        <taxon>Pseudomonadota</taxon>
        <taxon>Gammaproteobacteria</taxon>
        <taxon>Cellvibrionales</taxon>
        <taxon>Cellvibrionaceae</taxon>
        <taxon>Gilvimarinus</taxon>
    </lineage>
</organism>
<dbReference type="PANTHER" id="PTHR45458:SF1">
    <property type="entry name" value="SHORT CHAIN DEHYDROGENASE"/>
    <property type="match status" value="1"/>
</dbReference>
<keyword evidence="2" id="KW-1185">Reference proteome</keyword>
<dbReference type="GO" id="GO:0016616">
    <property type="term" value="F:oxidoreductase activity, acting on the CH-OH group of donors, NAD or NADP as acceptor"/>
    <property type="evidence" value="ECO:0007669"/>
    <property type="project" value="TreeGrafter"/>
</dbReference>
<evidence type="ECO:0000313" key="1">
    <source>
        <dbReference type="EMBL" id="MCP8898927.1"/>
    </source>
</evidence>
<dbReference type="InterPro" id="IPR052184">
    <property type="entry name" value="SDR_enzymes"/>
</dbReference>
<name>A0A9X2I3S7_9GAMM</name>
<dbReference type="EMBL" id="JAMFTH010000001">
    <property type="protein sequence ID" value="MCP8898927.1"/>
    <property type="molecule type" value="Genomic_DNA"/>
</dbReference>
<dbReference type="Pfam" id="PF00106">
    <property type="entry name" value="adh_short"/>
    <property type="match status" value="1"/>
</dbReference>
<dbReference type="PANTHER" id="PTHR45458">
    <property type="entry name" value="SHORT-CHAIN DEHYDROGENASE/REDUCTASE SDR"/>
    <property type="match status" value="1"/>
</dbReference>
<reference evidence="1" key="2">
    <citation type="submission" date="2023-01" db="EMBL/GenBank/DDBJ databases">
        <title>Gilvimarinus xylanilyticus HB14 isolated from Caulerpa lentillifera aquaculture base in Hainan, China.</title>
        <authorList>
            <person name="Zhang Y.-J."/>
        </authorList>
    </citation>
    <scope>NUCLEOTIDE SEQUENCE</scope>
    <source>
        <strain evidence="1">HB14</strain>
    </source>
</reference>
<protein>
    <submittedName>
        <fullName evidence="1">SDR family NAD(P)-dependent oxidoreductase</fullName>
    </submittedName>
</protein>
<evidence type="ECO:0000313" key="2">
    <source>
        <dbReference type="Proteomes" id="UP001139319"/>
    </source>
</evidence>
<dbReference type="RefSeq" id="WP_253967194.1">
    <property type="nucleotide sequence ID" value="NZ_JAMFTH010000001.1"/>
</dbReference>
<dbReference type="PRINTS" id="PR00081">
    <property type="entry name" value="GDHRDH"/>
</dbReference>
<proteinExistence type="predicted"/>
<dbReference type="SUPFAM" id="SSF51735">
    <property type="entry name" value="NAD(P)-binding Rossmann-fold domains"/>
    <property type="match status" value="1"/>
</dbReference>
<dbReference type="AlphaFoldDB" id="A0A9X2I3S7"/>
<gene>
    <name evidence="1" type="ORF">M6D89_06415</name>
</gene>
<sequence length="235" mass="25485">MSNVLIFGASSALAQAIAAYRAQAGRCLLGVGRAPEAPACYAHYVCCDYSDEGLEQVVQRLRELEVAPAEIWCCVGVLHDEFFTPEKRLEDLSAEQLSHYFAVNTIIPALILKHLSAFIASAKRPKVAFLSAQVGSIGDNALGGWYGYRASKAALNMLVKTASIELARRHRDACLVALHPGTTRSALSEPFAARIPSHRLYTPETSAGRLVSVMQSLGPDDNGGFFHWSGEPLPW</sequence>
<dbReference type="InterPro" id="IPR036291">
    <property type="entry name" value="NAD(P)-bd_dom_sf"/>
</dbReference>
<dbReference type="InterPro" id="IPR002347">
    <property type="entry name" value="SDR_fam"/>
</dbReference>
<reference evidence="1" key="1">
    <citation type="submission" date="2022-05" db="EMBL/GenBank/DDBJ databases">
        <authorList>
            <person name="Sun H.-N."/>
        </authorList>
    </citation>
    <scope>NUCLEOTIDE SEQUENCE</scope>
    <source>
        <strain evidence="1">HB14</strain>
    </source>
</reference>
<dbReference type="Gene3D" id="3.40.50.720">
    <property type="entry name" value="NAD(P)-binding Rossmann-like Domain"/>
    <property type="match status" value="1"/>
</dbReference>
<dbReference type="Proteomes" id="UP001139319">
    <property type="component" value="Unassembled WGS sequence"/>
</dbReference>
<comment type="caution">
    <text evidence="1">The sequence shown here is derived from an EMBL/GenBank/DDBJ whole genome shotgun (WGS) entry which is preliminary data.</text>
</comment>
<accession>A0A9X2I3S7</accession>